<keyword evidence="3" id="KW-0966">Cell projection</keyword>
<feature type="domain" description="Mannosyl-glycoprotein endo-beta-N-acetylglucosamidase-like" evidence="2">
    <location>
        <begin position="1"/>
        <end position="155"/>
    </location>
</feature>
<dbReference type="Gene3D" id="3.30.457.10">
    <property type="entry name" value="Copper amine oxidase-like, N-terminal domain"/>
    <property type="match status" value="1"/>
</dbReference>
<dbReference type="Gene3D" id="1.10.530.10">
    <property type="match status" value="1"/>
</dbReference>
<reference evidence="4" key="1">
    <citation type="submission" date="2016-10" db="EMBL/GenBank/DDBJ databases">
        <authorList>
            <person name="Varghese N."/>
            <person name="Submissions S."/>
        </authorList>
    </citation>
    <scope>NUCLEOTIDE SEQUENCE [LARGE SCALE GENOMIC DNA]</scope>
    <source>
        <strain evidence="4">CGMCC 1.10784</strain>
    </source>
</reference>
<dbReference type="SMART" id="SM00047">
    <property type="entry name" value="LYZ2"/>
    <property type="match status" value="1"/>
</dbReference>
<proteinExistence type="predicted"/>
<gene>
    <name evidence="3" type="ORF">SAMN05216378_3510</name>
</gene>
<dbReference type="InterPro" id="IPR002901">
    <property type="entry name" value="MGlyc_endo_b_GlcNAc-like_dom"/>
</dbReference>
<dbReference type="EMBL" id="FOMT01000003">
    <property type="protein sequence ID" value="SFE55050.1"/>
    <property type="molecule type" value="Genomic_DNA"/>
</dbReference>
<sequence>MTQQLNKQAFFEFLSATVVKVWKEGSPLLPSVRLAQNWLETGGRIHEWNNLGGYKVGSGIPNAYWKGRTVCTSTWEVYDGKRVTQKADWRVYDSVYDFYKDQDLLFAKSRYDRVRAAKTPEEQTAALYACGYATDPDYAAKLLSIIKSNNLRAFDFQLEIQSDTRSDNKSEEVEEDMESITVYVNGKKIDDGLYDDSKGITYVPVRTLAEALGAKVQWNGQEKRVDLTKK</sequence>
<dbReference type="SUPFAM" id="SSF55383">
    <property type="entry name" value="Copper amine oxidase, domain N"/>
    <property type="match status" value="1"/>
</dbReference>
<dbReference type="PANTHER" id="PTHR33308">
    <property type="entry name" value="PEPTIDOGLYCAN HYDROLASE FLGJ"/>
    <property type="match status" value="1"/>
</dbReference>
<accession>A0A1I2BIN1</accession>
<dbReference type="STRING" id="1045775.SAMN05216378_3510"/>
<dbReference type="GO" id="GO:0004040">
    <property type="term" value="F:amidase activity"/>
    <property type="evidence" value="ECO:0007669"/>
    <property type="project" value="InterPro"/>
</dbReference>
<dbReference type="Proteomes" id="UP000198855">
    <property type="component" value="Unassembled WGS sequence"/>
</dbReference>
<evidence type="ECO:0000259" key="2">
    <source>
        <dbReference type="SMART" id="SM00047"/>
    </source>
</evidence>
<evidence type="ECO:0000313" key="3">
    <source>
        <dbReference type="EMBL" id="SFE55050.1"/>
    </source>
</evidence>
<dbReference type="RefSeq" id="WP_245773049.1">
    <property type="nucleotide sequence ID" value="NZ_FOMT01000003.1"/>
</dbReference>
<dbReference type="InterPro" id="IPR051056">
    <property type="entry name" value="Glycosyl_Hydrolase_73"/>
</dbReference>
<organism evidence="3 4">
    <name type="scientific">Paenibacillus catalpae</name>
    <dbReference type="NCBI Taxonomy" id="1045775"/>
    <lineage>
        <taxon>Bacteria</taxon>
        <taxon>Bacillati</taxon>
        <taxon>Bacillota</taxon>
        <taxon>Bacilli</taxon>
        <taxon>Bacillales</taxon>
        <taxon>Paenibacillaceae</taxon>
        <taxon>Paenibacillus</taxon>
    </lineage>
</organism>
<evidence type="ECO:0000256" key="1">
    <source>
        <dbReference type="ARBA" id="ARBA00022801"/>
    </source>
</evidence>
<keyword evidence="3" id="KW-0282">Flagellum</keyword>
<dbReference type="InterPro" id="IPR036582">
    <property type="entry name" value="Mao_N_sf"/>
</dbReference>
<name>A0A1I2BIN1_9BACL</name>
<dbReference type="PANTHER" id="PTHR33308:SF9">
    <property type="entry name" value="PEPTIDOGLYCAN HYDROLASE FLGJ"/>
    <property type="match status" value="1"/>
</dbReference>
<dbReference type="AlphaFoldDB" id="A0A1I2BIN1"/>
<dbReference type="Pfam" id="PF01832">
    <property type="entry name" value="Glucosaminidase"/>
    <property type="match status" value="1"/>
</dbReference>
<dbReference type="Pfam" id="PF07833">
    <property type="entry name" value="Cu_amine_oxidN1"/>
    <property type="match status" value="1"/>
</dbReference>
<keyword evidence="3" id="KW-0969">Cilium</keyword>
<dbReference type="InterPro" id="IPR012854">
    <property type="entry name" value="Cu_amine_oxidase-like_N"/>
</dbReference>
<keyword evidence="4" id="KW-1185">Reference proteome</keyword>
<evidence type="ECO:0000313" key="4">
    <source>
        <dbReference type="Proteomes" id="UP000198855"/>
    </source>
</evidence>
<keyword evidence="1" id="KW-0378">Hydrolase</keyword>
<protein>
    <submittedName>
        <fullName evidence="3">Flagellar protein FlgJ</fullName>
    </submittedName>
</protein>